<dbReference type="InterPro" id="IPR017441">
    <property type="entry name" value="Protein_kinase_ATP_BS"/>
</dbReference>
<evidence type="ECO:0000256" key="7">
    <source>
        <dbReference type="ARBA" id="ARBA00022777"/>
    </source>
</evidence>
<dbReference type="Pfam" id="PF07714">
    <property type="entry name" value="PK_Tyr_Ser-Thr"/>
    <property type="match status" value="1"/>
</dbReference>
<keyword evidence="18" id="KW-1185">Reference proteome</keyword>
<feature type="region of interest" description="Disordered" evidence="14">
    <location>
        <begin position="77"/>
        <end position="96"/>
    </location>
</feature>
<evidence type="ECO:0000256" key="1">
    <source>
        <dbReference type="ARBA" id="ARBA00004479"/>
    </source>
</evidence>
<evidence type="ECO:0000256" key="12">
    <source>
        <dbReference type="PROSITE-ProRule" id="PRU10141"/>
    </source>
</evidence>
<evidence type="ECO:0000256" key="3">
    <source>
        <dbReference type="ARBA" id="ARBA00022679"/>
    </source>
</evidence>
<evidence type="ECO:0000256" key="13">
    <source>
        <dbReference type="RuleBase" id="RU000304"/>
    </source>
</evidence>
<keyword evidence="8 12" id="KW-0067">ATP-binding</keyword>
<dbReference type="InterPro" id="IPR008271">
    <property type="entry name" value="Ser/Thr_kinase_AS"/>
</dbReference>
<feature type="domain" description="Protein kinase" evidence="16">
    <location>
        <begin position="146"/>
        <end position="431"/>
    </location>
</feature>
<dbReference type="InterPro" id="IPR001245">
    <property type="entry name" value="Ser-Thr/Tyr_kinase_cat_dom"/>
</dbReference>
<dbReference type="PANTHER" id="PTHR27009">
    <property type="entry name" value="RUST RESISTANCE KINASE LR10-RELATED"/>
    <property type="match status" value="1"/>
</dbReference>
<keyword evidence="4 15" id="KW-0812">Transmembrane</keyword>
<dbReference type="GO" id="GO:0016020">
    <property type="term" value="C:membrane"/>
    <property type="evidence" value="ECO:0007669"/>
    <property type="project" value="UniProtKB-SubCell"/>
</dbReference>
<evidence type="ECO:0000313" key="18">
    <source>
        <dbReference type="Proteomes" id="UP001415857"/>
    </source>
</evidence>
<feature type="compositionally biased region" description="Low complexity" evidence="14">
    <location>
        <begin position="444"/>
        <end position="456"/>
    </location>
</feature>
<feature type="region of interest" description="Disordered" evidence="14">
    <location>
        <begin position="443"/>
        <end position="462"/>
    </location>
</feature>
<evidence type="ECO:0000256" key="9">
    <source>
        <dbReference type="ARBA" id="ARBA00022989"/>
    </source>
</evidence>
<dbReference type="SMART" id="SM00220">
    <property type="entry name" value="S_TKc"/>
    <property type="match status" value="1"/>
</dbReference>
<dbReference type="FunFam" id="1.10.510.10:FF:000537">
    <property type="entry name" value="Putative receptor-like protein kinase"/>
    <property type="match status" value="1"/>
</dbReference>
<evidence type="ECO:0000256" key="15">
    <source>
        <dbReference type="SAM" id="Phobius"/>
    </source>
</evidence>
<keyword evidence="2 13" id="KW-0723">Serine/threonine-protein kinase</keyword>
<dbReference type="InterPro" id="IPR000719">
    <property type="entry name" value="Prot_kinase_dom"/>
</dbReference>
<dbReference type="Gene3D" id="3.30.200.20">
    <property type="entry name" value="Phosphorylase Kinase, domain 1"/>
    <property type="match status" value="1"/>
</dbReference>
<evidence type="ECO:0000256" key="2">
    <source>
        <dbReference type="ARBA" id="ARBA00022527"/>
    </source>
</evidence>
<dbReference type="AlphaFoldDB" id="A0AAP0RDI4"/>
<evidence type="ECO:0000256" key="10">
    <source>
        <dbReference type="ARBA" id="ARBA00023136"/>
    </source>
</evidence>
<evidence type="ECO:0000259" key="16">
    <source>
        <dbReference type="PROSITE" id="PS50011"/>
    </source>
</evidence>
<comment type="caution">
    <text evidence="17">The sequence shown here is derived from an EMBL/GenBank/DDBJ whole genome shotgun (WGS) entry which is preliminary data.</text>
</comment>
<evidence type="ECO:0000256" key="14">
    <source>
        <dbReference type="SAM" id="MobiDB-lite"/>
    </source>
</evidence>
<dbReference type="InterPro" id="IPR011009">
    <property type="entry name" value="Kinase-like_dom_sf"/>
</dbReference>
<protein>
    <recommendedName>
        <fullName evidence="16">Protein kinase domain-containing protein</fullName>
    </recommendedName>
</protein>
<comment type="similarity">
    <text evidence="13">Belongs to the protein kinase superfamily.</text>
</comment>
<comment type="subcellular location">
    <subcellularLocation>
        <location evidence="1">Membrane</location>
        <topology evidence="1">Single-pass type I membrane protein</topology>
    </subcellularLocation>
</comment>
<dbReference type="PROSITE" id="PS50011">
    <property type="entry name" value="PROTEIN_KINASE_DOM"/>
    <property type="match status" value="1"/>
</dbReference>
<keyword evidence="5" id="KW-0732">Signal</keyword>
<accession>A0AAP0RDI4</accession>
<keyword evidence="6 12" id="KW-0547">Nucleotide-binding</keyword>
<dbReference type="EMBL" id="JBBPBK010000011">
    <property type="protein sequence ID" value="KAK9274603.1"/>
    <property type="molecule type" value="Genomic_DNA"/>
</dbReference>
<dbReference type="Gene3D" id="1.10.510.10">
    <property type="entry name" value="Transferase(Phosphotransferase) domain 1"/>
    <property type="match status" value="1"/>
</dbReference>
<evidence type="ECO:0000313" key="17">
    <source>
        <dbReference type="EMBL" id="KAK9274603.1"/>
    </source>
</evidence>
<dbReference type="PROSITE" id="PS00108">
    <property type="entry name" value="PROTEIN_KINASE_ST"/>
    <property type="match status" value="1"/>
</dbReference>
<name>A0AAP0RDI4_LIQFO</name>
<evidence type="ECO:0000256" key="5">
    <source>
        <dbReference type="ARBA" id="ARBA00022729"/>
    </source>
</evidence>
<organism evidence="17 18">
    <name type="scientific">Liquidambar formosana</name>
    <name type="common">Formosan gum</name>
    <dbReference type="NCBI Taxonomy" id="63359"/>
    <lineage>
        <taxon>Eukaryota</taxon>
        <taxon>Viridiplantae</taxon>
        <taxon>Streptophyta</taxon>
        <taxon>Embryophyta</taxon>
        <taxon>Tracheophyta</taxon>
        <taxon>Spermatophyta</taxon>
        <taxon>Magnoliopsida</taxon>
        <taxon>eudicotyledons</taxon>
        <taxon>Gunneridae</taxon>
        <taxon>Pentapetalae</taxon>
        <taxon>Saxifragales</taxon>
        <taxon>Altingiaceae</taxon>
        <taxon>Liquidambar</taxon>
    </lineage>
</organism>
<sequence>MSSTQQSFEFSDWNGNAQSPPSPEDQFNSAVRWITAASIISGVVAAVAIVAIVLALIDCLKKAGSAIPVYARIATSTDDTTKKASEPPPHSSNDDDDVFISVPIPPVFPVIPDSQVQRATMERFLSNIAKERPIRFSPQQLARFTQDYSTLLGVGGFGVVYKGELPNGVQVAVKVLNNNYSDKRVEQQFMAEVGTLGRTYHMNLVRLFGFCFDPKMGALVYEYMKNGSLDGFLFNENQAIEWEKLHQIAISTAKGITYLHEECQQRIIHYDIKPGNVLLDENLNAKVADFGLAKLCNRESTHVVMTGCRGTPGYAAPELWKPYPVTHKCDVYSFGMLLFEIVGRRRNHDANLTESQQWLPRWIWEKFEMNDLAEMVSLCGIEEKDREKAERMCRVALWCVQHLPDARPLMSTVVKMLEGATEIASPPNPFEYLESFGPNLALHNGSNGESNSSASGTKTSESFNSNLVHNTFEIELAS</sequence>
<keyword evidence="3" id="KW-0808">Transferase</keyword>
<dbReference type="PROSITE" id="PS00107">
    <property type="entry name" value="PROTEIN_KINASE_ATP"/>
    <property type="match status" value="1"/>
</dbReference>
<gene>
    <name evidence="17" type="ORF">L1049_021852</name>
</gene>
<keyword evidence="11" id="KW-0325">Glycoprotein</keyword>
<dbReference type="InterPro" id="IPR045874">
    <property type="entry name" value="LRK10/LRL21-25-like"/>
</dbReference>
<feature type="region of interest" description="Disordered" evidence="14">
    <location>
        <begin position="1"/>
        <end position="26"/>
    </location>
</feature>
<evidence type="ECO:0000256" key="11">
    <source>
        <dbReference type="ARBA" id="ARBA00023180"/>
    </source>
</evidence>
<evidence type="ECO:0000256" key="6">
    <source>
        <dbReference type="ARBA" id="ARBA00022741"/>
    </source>
</evidence>
<reference evidence="17 18" key="1">
    <citation type="journal article" date="2024" name="Plant J.">
        <title>Genome sequences and population genomics reveal climatic adaptation and genomic divergence between two closely related sweetgum species.</title>
        <authorList>
            <person name="Xu W.Q."/>
            <person name="Ren C.Q."/>
            <person name="Zhang X.Y."/>
            <person name="Comes H.P."/>
            <person name="Liu X.H."/>
            <person name="Li Y.G."/>
            <person name="Kettle C.J."/>
            <person name="Jalonen R."/>
            <person name="Gaisberger H."/>
            <person name="Ma Y.Z."/>
            <person name="Qiu Y.X."/>
        </authorList>
    </citation>
    <scope>NUCLEOTIDE SEQUENCE [LARGE SCALE GENOMIC DNA]</scope>
    <source>
        <strain evidence="17">Hangzhou</strain>
    </source>
</reference>
<proteinExistence type="inferred from homology"/>
<keyword evidence="10 15" id="KW-0472">Membrane</keyword>
<keyword evidence="9 15" id="KW-1133">Transmembrane helix</keyword>
<dbReference type="GO" id="GO:0004674">
    <property type="term" value="F:protein serine/threonine kinase activity"/>
    <property type="evidence" value="ECO:0007669"/>
    <property type="project" value="UniProtKB-KW"/>
</dbReference>
<dbReference type="SUPFAM" id="SSF56112">
    <property type="entry name" value="Protein kinase-like (PK-like)"/>
    <property type="match status" value="1"/>
</dbReference>
<feature type="transmembrane region" description="Helical" evidence="15">
    <location>
        <begin position="33"/>
        <end position="57"/>
    </location>
</feature>
<keyword evidence="7" id="KW-0418">Kinase</keyword>
<dbReference type="GO" id="GO:0005524">
    <property type="term" value="F:ATP binding"/>
    <property type="evidence" value="ECO:0007669"/>
    <property type="project" value="UniProtKB-UniRule"/>
</dbReference>
<feature type="binding site" evidence="12">
    <location>
        <position position="174"/>
    </location>
    <ligand>
        <name>ATP</name>
        <dbReference type="ChEBI" id="CHEBI:30616"/>
    </ligand>
</feature>
<evidence type="ECO:0000256" key="8">
    <source>
        <dbReference type="ARBA" id="ARBA00022840"/>
    </source>
</evidence>
<evidence type="ECO:0000256" key="4">
    <source>
        <dbReference type="ARBA" id="ARBA00022692"/>
    </source>
</evidence>
<dbReference type="Proteomes" id="UP001415857">
    <property type="component" value="Unassembled WGS sequence"/>
</dbReference>